<dbReference type="PANTHER" id="PTHR28082">
    <property type="entry name" value="ZINC FINGER PROTEIN"/>
    <property type="match status" value="1"/>
</dbReference>
<proteinExistence type="predicted"/>
<dbReference type="PROSITE" id="PS00028">
    <property type="entry name" value="ZINC_FINGER_C2H2_1"/>
    <property type="match status" value="1"/>
</dbReference>
<organism evidence="6 7">
    <name type="scientific">Rossellomorea vietnamensis</name>
    <dbReference type="NCBI Taxonomy" id="218284"/>
    <lineage>
        <taxon>Bacteria</taxon>
        <taxon>Bacillati</taxon>
        <taxon>Bacillota</taxon>
        <taxon>Bacilli</taxon>
        <taxon>Bacillales</taxon>
        <taxon>Bacillaceae</taxon>
        <taxon>Rossellomorea</taxon>
    </lineage>
</organism>
<keyword evidence="3" id="KW-0862">Zinc</keyword>
<feature type="domain" description="CHY-type" evidence="5">
    <location>
        <begin position="11"/>
        <end position="92"/>
    </location>
</feature>
<dbReference type="PIRSF" id="PIRSF017292">
    <property type="entry name" value="UCP017292_Znf_CHY"/>
    <property type="match status" value="1"/>
</dbReference>
<name>A0A5D4MG27_9BACI</name>
<keyword evidence="2" id="KW-0863">Zinc-finger</keyword>
<dbReference type="GO" id="GO:0008270">
    <property type="term" value="F:zinc ion binding"/>
    <property type="evidence" value="ECO:0007669"/>
    <property type="project" value="UniProtKB-KW"/>
</dbReference>
<dbReference type="Pfam" id="PF05495">
    <property type="entry name" value="zf-CHY"/>
    <property type="match status" value="1"/>
</dbReference>
<dbReference type="SUPFAM" id="SSF161219">
    <property type="entry name" value="CHY zinc finger-like"/>
    <property type="match status" value="1"/>
</dbReference>
<dbReference type="InterPro" id="IPR016694">
    <property type="entry name" value="UCP017292"/>
</dbReference>
<evidence type="ECO:0000259" key="5">
    <source>
        <dbReference type="PROSITE" id="PS51266"/>
    </source>
</evidence>
<dbReference type="PROSITE" id="PS51266">
    <property type="entry name" value="ZF_CHY"/>
    <property type="match status" value="1"/>
</dbReference>
<evidence type="ECO:0008006" key="8">
    <source>
        <dbReference type="Google" id="ProtNLM"/>
    </source>
</evidence>
<sequence length="110" mass="12482">MIKGHRVKGTDVDTETRCRHYHTDKDIIAIKFKCCNTYYPCHLCHKETAGHPAEVWGVEQRGEKAILCGSCGHELTIDEYMNCGSSCPECSAVFNSGCSLHYHLYFEIHD</sequence>
<dbReference type="EMBL" id="VTEG01000004">
    <property type="protein sequence ID" value="TYR99995.1"/>
    <property type="molecule type" value="Genomic_DNA"/>
</dbReference>
<protein>
    <recommendedName>
        <fullName evidence="8">CHY-type domain-containing protein</fullName>
    </recommendedName>
</protein>
<dbReference type="AlphaFoldDB" id="A0A5D4MG27"/>
<accession>A0A5D4MG27</accession>
<reference evidence="6 7" key="1">
    <citation type="submission" date="2019-08" db="EMBL/GenBank/DDBJ databases">
        <title>Bacillus genomes from the desert of Cuatro Cienegas, Coahuila.</title>
        <authorList>
            <person name="Olmedo-Alvarez G."/>
        </authorList>
    </citation>
    <scope>NUCLEOTIDE SEQUENCE [LARGE SCALE GENOMIC DNA]</scope>
    <source>
        <strain evidence="6 7">CH128b_4D</strain>
    </source>
</reference>
<dbReference type="InterPro" id="IPR013087">
    <property type="entry name" value="Znf_C2H2_type"/>
</dbReference>
<gene>
    <name evidence="6" type="ORF">FZC84_08465</name>
</gene>
<evidence type="ECO:0000256" key="1">
    <source>
        <dbReference type="ARBA" id="ARBA00022723"/>
    </source>
</evidence>
<dbReference type="PANTHER" id="PTHR28082:SF1">
    <property type="entry name" value="HELPER OF TIM PROTEIN 13"/>
    <property type="match status" value="1"/>
</dbReference>
<dbReference type="InterPro" id="IPR008913">
    <property type="entry name" value="Znf_CHY"/>
</dbReference>
<evidence type="ECO:0000256" key="3">
    <source>
        <dbReference type="ARBA" id="ARBA00022833"/>
    </source>
</evidence>
<dbReference type="PROSITE" id="PS50157">
    <property type="entry name" value="ZINC_FINGER_C2H2_2"/>
    <property type="match status" value="1"/>
</dbReference>
<evidence type="ECO:0000256" key="2">
    <source>
        <dbReference type="ARBA" id="ARBA00022771"/>
    </source>
</evidence>
<evidence type="ECO:0000259" key="4">
    <source>
        <dbReference type="PROSITE" id="PS50157"/>
    </source>
</evidence>
<evidence type="ECO:0000313" key="7">
    <source>
        <dbReference type="Proteomes" id="UP000325182"/>
    </source>
</evidence>
<keyword evidence="1" id="KW-0479">Metal-binding</keyword>
<comment type="caution">
    <text evidence="6">The sequence shown here is derived from an EMBL/GenBank/DDBJ whole genome shotgun (WGS) entry which is preliminary data.</text>
</comment>
<evidence type="ECO:0000313" key="6">
    <source>
        <dbReference type="EMBL" id="TYR99995.1"/>
    </source>
</evidence>
<dbReference type="InterPro" id="IPR037274">
    <property type="entry name" value="Znf_CHY_sf"/>
</dbReference>
<feature type="domain" description="C2H2-type" evidence="4">
    <location>
        <begin position="85"/>
        <end position="110"/>
    </location>
</feature>
<dbReference type="GO" id="GO:0045041">
    <property type="term" value="P:protein import into mitochondrial intermembrane space"/>
    <property type="evidence" value="ECO:0007669"/>
    <property type="project" value="TreeGrafter"/>
</dbReference>
<dbReference type="InterPro" id="IPR052604">
    <property type="entry name" value="Mito_Tim_assembly_helper"/>
</dbReference>
<dbReference type="Proteomes" id="UP000325182">
    <property type="component" value="Unassembled WGS sequence"/>
</dbReference>